<proteinExistence type="predicted"/>
<organism evidence="2 3">
    <name type="scientific">Clostridium lentum</name>
    <dbReference type="NCBI Taxonomy" id="2763037"/>
    <lineage>
        <taxon>Bacteria</taxon>
        <taxon>Bacillati</taxon>
        <taxon>Bacillota</taxon>
        <taxon>Clostridia</taxon>
        <taxon>Eubacteriales</taxon>
        <taxon>Clostridiaceae</taxon>
        <taxon>Clostridium</taxon>
    </lineage>
</organism>
<gene>
    <name evidence="2" type="ORF">H8R92_03870</name>
</gene>
<feature type="transmembrane region" description="Helical" evidence="1">
    <location>
        <begin position="7"/>
        <end position="27"/>
    </location>
</feature>
<dbReference type="RefSeq" id="WP_186834795.1">
    <property type="nucleotide sequence ID" value="NZ_JACOOQ010000004.1"/>
</dbReference>
<keyword evidence="1" id="KW-1133">Transmembrane helix</keyword>
<evidence type="ECO:0000313" key="2">
    <source>
        <dbReference type="EMBL" id="MBC5639579.1"/>
    </source>
</evidence>
<dbReference type="AlphaFoldDB" id="A0A8I0DMR3"/>
<accession>A0A8I0DMR3</accession>
<keyword evidence="1" id="KW-0812">Transmembrane</keyword>
<reference evidence="2" key="1">
    <citation type="submission" date="2020-08" db="EMBL/GenBank/DDBJ databases">
        <title>Genome public.</title>
        <authorList>
            <person name="Liu C."/>
            <person name="Sun Q."/>
        </authorList>
    </citation>
    <scope>NUCLEOTIDE SEQUENCE</scope>
    <source>
        <strain evidence="2">NSJ-42</strain>
    </source>
</reference>
<dbReference type="EMBL" id="JACOOQ010000004">
    <property type="protein sequence ID" value="MBC5639579.1"/>
    <property type="molecule type" value="Genomic_DNA"/>
</dbReference>
<dbReference type="Proteomes" id="UP000662088">
    <property type="component" value="Unassembled WGS sequence"/>
</dbReference>
<protein>
    <submittedName>
        <fullName evidence="2">Uncharacterized protein</fullName>
    </submittedName>
</protein>
<keyword evidence="3" id="KW-1185">Reference proteome</keyword>
<name>A0A8I0DMR3_9CLOT</name>
<evidence type="ECO:0000256" key="1">
    <source>
        <dbReference type="SAM" id="Phobius"/>
    </source>
</evidence>
<evidence type="ECO:0000313" key="3">
    <source>
        <dbReference type="Proteomes" id="UP000662088"/>
    </source>
</evidence>
<comment type="caution">
    <text evidence="2">The sequence shown here is derived from an EMBL/GenBank/DDBJ whole genome shotgun (WGS) entry which is preliminary data.</text>
</comment>
<feature type="transmembrane region" description="Helical" evidence="1">
    <location>
        <begin position="98"/>
        <end position="120"/>
    </location>
</feature>
<keyword evidence="1" id="KW-0472">Membrane</keyword>
<sequence length="146" mass="17169">MKTFKIIFRIIACLIFCTFLFVGYKVLNSVFISHIDTVLDVVNTEEEKYIKYYNEFMNREEISENDYRAFIDGVNNFLIEDYERNKKLYSSQRTIINLSLKVGVIISGFVSILNCILYCFTISKTQNAKSNKYLSMFINIKNKIKS</sequence>